<keyword evidence="1" id="KW-0678">Repressor</keyword>
<feature type="domain" description="HTH lacI-type" evidence="5">
    <location>
        <begin position="21"/>
        <end position="76"/>
    </location>
</feature>
<evidence type="ECO:0000256" key="2">
    <source>
        <dbReference type="ARBA" id="ARBA00023015"/>
    </source>
</evidence>
<protein>
    <submittedName>
        <fullName evidence="6">LacI family transcriptional regulator</fullName>
    </submittedName>
</protein>
<dbReference type="Pfam" id="PF13377">
    <property type="entry name" value="Peripla_BP_3"/>
    <property type="match status" value="1"/>
</dbReference>
<dbReference type="InterPro" id="IPR010982">
    <property type="entry name" value="Lambda_DNA-bd_dom_sf"/>
</dbReference>
<dbReference type="Gene3D" id="3.40.50.2300">
    <property type="match status" value="2"/>
</dbReference>
<comment type="caution">
    <text evidence="6">The sequence shown here is derived from an EMBL/GenBank/DDBJ whole genome shotgun (WGS) entry which is preliminary data.</text>
</comment>
<gene>
    <name evidence="6" type="ORF">CLV63_11216</name>
</gene>
<evidence type="ECO:0000256" key="1">
    <source>
        <dbReference type="ARBA" id="ARBA00022491"/>
    </source>
</evidence>
<dbReference type="SUPFAM" id="SSF47413">
    <property type="entry name" value="lambda repressor-like DNA-binding domains"/>
    <property type="match status" value="1"/>
</dbReference>
<dbReference type="SMART" id="SM00354">
    <property type="entry name" value="HTH_LACI"/>
    <property type="match status" value="1"/>
</dbReference>
<dbReference type="Gene3D" id="1.10.260.40">
    <property type="entry name" value="lambda repressor-like DNA-binding domains"/>
    <property type="match status" value="1"/>
</dbReference>
<dbReference type="PANTHER" id="PTHR30146">
    <property type="entry name" value="LACI-RELATED TRANSCRIPTIONAL REPRESSOR"/>
    <property type="match status" value="1"/>
</dbReference>
<name>A0A2P8DFZ5_9ACTN</name>
<dbReference type="EMBL" id="PYGA01000012">
    <property type="protein sequence ID" value="PSK96134.1"/>
    <property type="molecule type" value="Genomic_DNA"/>
</dbReference>
<dbReference type="PROSITE" id="PS00356">
    <property type="entry name" value="HTH_LACI_1"/>
    <property type="match status" value="1"/>
</dbReference>
<evidence type="ECO:0000313" key="7">
    <source>
        <dbReference type="Proteomes" id="UP000240542"/>
    </source>
</evidence>
<keyword evidence="3" id="KW-0238">DNA-binding</keyword>
<dbReference type="Pfam" id="PF00356">
    <property type="entry name" value="LacI"/>
    <property type="match status" value="1"/>
</dbReference>
<evidence type="ECO:0000313" key="6">
    <source>
        <dbReference type="EMBL" id="PSK96134.1"/>
    </source>
</evidence>
<dbReference type="InterPro" id="IPR000843">
    <property type="entry name" value="HTH_LacI"/>
</dbReference>
<dbReference type="GO" id="GO:0003700">
    <property type="term" value="F:DNA-binding transcription factor activity"/>
    <property type="evidence" value="ECO:0007669"/>
    <property type="project" value="TreeGrafter"/>
</dbReference>
<dbReference type="InterPro" id="IPR046335">
    <property type="entry name" value="LacI/GalR-like_sensor"/>
</dbReference>
<evidence type="ECO:0000256" key="4">
    <source>
        <dbReference type="ARBA" id="ARBA00023163"/>
    </source>
</evidence>
<dbReference type="PRINTS" id="PR00036">
    <property type="entry name" value="HTHLACI"/>
</dbReference>
<dbReference type="CDD" id="cd06285">
    <property type="entry name" value="PBP1_LacI-like"/>
    <property type="match status" value="1"/>
</dbReference>
<dbReference type="PANTHER" id="PTHR30146:SF148">
    <property type="entry name" value="HTH-TYPE TRANSCRIPTIONAL REPRESSOR PURR-RELATED"/>
    <property type="match status" value="1"/>
</dbReference>
<accession>A0A2P8DFZ5</accession>
<keyword evidence="4" id="KW-0804">Transcription</keyword>
<organism evidence="6 7">
    <name type="scientific">Murinocardiopsis flavida</name>
    <dbReference type="NCBI Taxonomy" id="645275"/>
    <lineage>
        <taxon>Bacteria</taxon>
        <taxon>Bacillati</taxon>
        <taxon>Actinomycetota</taxon>
        <taxon>Actinomycetes</taxon>
        <taxon>Streptosporangiales</taxon>
        <taxon>Nocardiopsidaceae</taxon>
        <taxon>Murinocardiopsis</taxon>
    </lineage>
</organism>
<proteinExistence type="predicted"/>
<keyword evidence="2" id="KW-0805">Transcription regulation</keyword>
<dbReference type="PROSITE" id="PS50932">
    <property type="entry name" value="HTH_LACI_2"/>
    <property type="match status" value="1"/>
</dbReference>
<dbReference type="AlphaFoldDB" id="A0A2P8DFZ5"/>
<dbReference type="GO" id="GO:0000976">
    <property type="term" value="F:transcription cis-regulatory region binding"/>
    <property type="evidence" value="ECO:0007669"/>
    <property type="project" value="TreeGrafter"/>
</dbReference>
<dbReference type="Proteomes" id="UP000240542">
    <property type="component" value="Unassembled WGS sequence"/>
</dbReference>
<reference evidence="6 7" key="1">
    <citation type="submission" date="2018-03" db="EMBL/GenBank/DDBJ databases">
        <title>Genomic Encyclopedia of Archaeal and Bacterial Type Strains, Phase II (KMG-II): from individual species to whole genera.</title>
        <authorList>
            <person name="Goeker M."/>
        </authorList>
    </citation>
    <scope>NUCLEOTIDE SEQUENCE [LARGE SCALE GENOMIC DNA]</scope>
    <source>
        <strain evidence="6 7">DSM 45312</strain>
    </source>
</reference>
<dbReference type="SUPFAM" id="SSF53822">
    <property type="entry name" value="Periplasmic binding protein-like I"/>
    <property type="match status" value="1"/>
</dbReference>
<evidence type="ECO:0000259" key="5">
    <source>
        <dbReference type="PROSITE" id="PS50932"/>
    </source>
</evidence>
<evidence type="ECO:0000256" key="3">
    <source>
        <dbReference type="ARBA" id="ARBA00023125"/>
    </source>
</evidence>
<dbReference type="CDD" id="cd01392">
    <property type="entry name" value="HTH_LacI"/>
    <property type="match status" value="1"/>
</dbReference>
<dbReference type="InterPro" id="IPR028082">
    <property type="entry name" value="Peripla_BP_I"/>
</dbReference>
<sequence>MPTVNASPCRLSRPGNLTAVVTILDVARAAGVSKSTVSRVLDERLPRSTNSTAERVRQAAAELGYVRNSLASGLRRTGTNTVGVVVPRLTDTVMAMLYEKIAATAAVRGISALVATTQDQPEAEHDAVDTLVQRQVDGLILTTARTPTSPADQLANHPVRYALALRTDGLSASSIGDDRLGGHLATRHLLDLGHRRIGLVSGPDYASSAQGRRDGYRQALTEAGIIVDEALIEGDSFSMDAGETAGRALLNNPDRPTAIFAVNDNTAIGVMAAAHTLGLRIPEDLSLVGYNDIPVVSRLPVPLTTVRVPFDQIAAGALDLLLNHNDTAARTLIATPTLIPRRSTVPPQPQPGPA</sequence>
<keyword evidence="7" id="KW-1185">Reference proteome</keyword>